<reference evidence="1" key="1">
    <citation type="submission" date="2021-06" db="EMBL/GenBank/DDBJ databases">
        <authorList>
            <person name="Kallberg Y."/>
            <person name="Tangrot J."/>
            <person name="Rosling A."/>
        </authorList>
    </citation>
    <scope>NUCLEOTIDE SEQUENCE</scope>
    <source>
        <strain evidence="1">MT106</strain>
    </source>
</reference>
<organism evidence="1 2">
    <name type="scientific">Ambispora gerdemannii</name>
    <dbReference type="NCBI Taxonomy" id="144530"/>
    <lineage>
        <taxon>Eukaryota</taxon>
        <taxon>Fungi</taxon>
        <taxon>Fungi incertae sedis</taxon>
        <taxon>Mucoromycota</taxon>
        <taxon>Glomeromycotina</taxon>
        <taxon>Glomeromycetes</taxon>
        <taxon>Archaeosporales</taxon>
        <taxon>Ambisporaceae</taxon>
        <taxon>Ambispora</taxon>
    </lineage>
</organism>
<sequence length="90" mass="10251">MTKNLNPPMNSETFGIKAHVAKSKTSEIKRPLRNGNVKDPETDIGIRHIIIFDFMNSIKHISIKAYLLDFIWFNSTSRGNNSFTQGMLVL</sequence>
<name>A0A9N9FR65_9GLOM</name>
<protein>
    <submittedName>
        <fullName evidence="1">6362_t:CDS:1</fullName>
    </submittedName>
</protein>
<evidence type="ECO:0000313" key="1">
    <source>
        <dbReference type="EMBL" id="CAG8551835.1"/>
    </source>
</evidence>
<keyword evidence="2" id="KW-1185">Reference proteome</keyword>
<dbReference type="Proteomes" id="UP000789831">
    <property type="component" value="Unassembled WGS sequence"/>
</dbReference>
<dbReference type="EMBL" id="CAJVPL010001087">
    <property type="protein sequence ID" value="CAG8551835.1"/>
    <property type="molecule type" value="Genomic_DNA"/>
</dbReference>
<gene>
    <name evidence="1" type="ORF">AGERDE_LOCUS6706</name>
</gene>
<comment type="caution">
    <text evidence="1">The sequence shown here is derived from an EMBL/GenBank/DDBJ whole genome shotgun (WGS) entry which is preliminary data.</text>
</comment>
<proteinExistence type="predicted"/>
<evidence type="ECO:0000313" key="2">
    <source>
        <dbReference type="Proteomes" id="UP000789831"/>
    </source>
</evidence>
<dbReference type="AlphaFoldDB" id="A0A9N9FR65"/>
<accession>A0A9N9FR65</accession>